<dbReference type="InterPro" id="IPR016032">
    <property type="entry name" value="Sig_transdc_resp-reg_C-effctor"/>
</dbReference>
<evidence type="ECO:0000313" key="6">
    <source>
        <dbReference type="Proteomes" id="UP000598997"/>
    </source>
</evidence>
<accession>A0A916YJH0</accession>
<evidence type="ECO:0000259" key="3">
    <source>
        <dbReference type="PROSITE" id="PS50043"/>
    </source>
</evidence>
<evidence type="ECO:0000259" key="4">
    <source>
        <dbReference type="PROSITE" id="PS50110"/>
    </source>
</evidence>
<dbReference type="InterPro" id="IPR051015">
    <property type="entry name" value="EvgA-like"/>
</dbReference>
<dbReference type="InterPro" id="IPR001789">
    <property type="entry name" value="Sig_transdc_resp-reg_receiver"/>
</dbReference>
<sequence>MGSSVKLICHNAIAREGLVRILSAEDFTSVEAVGELDAAAWPPTDEVELVVIDVAEHAKRDEILDSIAADCPLARPVILADTLELGSLLSCFRKGAHGYIIKDLDCASLLASLKLVATGQKIVPSSIIGEFESQLPSFESHDASEESLSRANLSNRETDVLCCLMAGLSNKLIARKLDVSEATIKVHVKAILRKIKVGNRTQAAIWANSKGSALTSTHNWARRQTELSNEAIGSA</sequence>
<dbReference type="SMART" id="SM00421">
    <property type="entry name" value="HTH_LUXR"/>
    <property type="match status" value="1"/>
</dbReference>
<organism evidence="5 6">
    <name type="scientific">Croceicoccus pelagius</name>
    <dbReference type="NCBI Taxonomy" id="1703341"/>
    <lineage>
        <taxon>Bacteria</taxon>
        <taxon>Pseudomonadati</taxon>
        <taxon>Pseudomonadota</taxon>
        <taxon>Alphaproteobacteria</taxon>
        <taxon>Sphingomonadales</taxon>
        <taxon>Erythrobacteraceae</taxon>
        <taxon>Croceicoccus</taxon>
    </lineage>
</organism>
<dbReference type="InterPro" id="IPR000792">
    <property type="entry name" value="Tscrpt_reg_LuxR_C"/>
</dbReference>
<keyword evidence="2" id="KW-0597">Phosphoprotein</keyword>
<dbReference type="Pfam" id="PF00196">
    <property type="entry name" value="GerE"/>
    <property type="match status" value="1"/>
</dbReference>
<dbReference type="GO" id="GO:0000160">
    <property type="term" value="P:phosphorelay signal transduction system"/>
    <property type="evidence" value="ECO:0007669"/>
    <property type="project" value="InterPro"/>
</dbReference>
<evidence type="ECO:0008006" key="7">
    <source>
        <dbReference type="Google" id="ProtNLM"/>
    </source>
</evidence>
<keyword evidence="6" id="KW-1185">Reference proteome</keyword>
<dbReference type="PROSITE" id="PS00622">
    <property type="entry name" value="HTH_LUXR_1"/>
    <property type="match status" value="1"/>
</dbReference>
<comment type="caution">
    <text evidence="5">The sequence shown here is derived from an EMBL/GenBank/DDBJ whole genome shotgun (WGS) entry which is preliminary data.</text>
</comment>
<reference evidence="5 6" key="1">
    <citation type="journal article" date="2014" name="Int. J. Syst. Evol. Microbiol.">
        <title>Complete genome sequence of Corynebacterium casei LMG S-19264T (=DSM 44701T), isolated from a smear-ripened cheese.</title>
        <authorList>
            <consortium name="US DOE Joint Genome Institute (JGI-PGF)"/>
            <person name="Walter F."/>
            <person name="Albersmeier A."/>
            <person name="Kalinowski J."/>
            <person name="Ruckert C."/>
        </authorList>
    </citation>
    <scope>NUCLEOTIDE SEQUENCE [LARGE SCALE GENOMIC DNA]</scope>
    <source>
        <strain evidence="5 6">CGMCC 1.15358</strain>
    </source>
</reference>
<dbReference type="Proteomes" id="UP000598997">
    <property type="component" value="Unassembled WGS sequence"/>
</dbReference>
<gene>
    <name evidence="5" type="ORF">GCM10010989_23030</name>
</gene>
<feature type="domain" description="HTH luxR-type" evidence="3">
    <location>
        <begin position="146"/>
        <end position="211"/>
    </location>
</feature>
<dbReference type="PRINTS" id="PR00038">
    <property type="entry name" value="HTHLUXR"/>
</dbReference>
<dbReference type="PROSITE" id="PS50110">
    <property type="entry name" value="RESPONSE_REGULATORY"/>
    <property type="match status" value="1"/>
</dbReference>
<dbReference type="SUPFAM" id="SSF52172">
    <property type="entry name" value="CheY-like"/>
    <property type="match status" value="1"/>
</dbReference>
<dbReference type="CDD" id="cd06170">
    <property type="entry name" value="LuxR_C_like"/>
    <property type="match status" value="1"/>
</dbReference>
<dbReference type="GO" id="GO:0006355">
    <property type="term" value="P:regulation of DNA-templated transcription"/>
    <property type="evidence" value="ECO:0007669"/>
    <property type="project" value="InterPro"/>
</dbReference>
<feature type="modified residue" description="4-aspartylphosphate" evidence="2">
    <location>
        <position position="53"/>
    </location>
</feature>
<dbReference type="InterPro" id="IPR011006">
    <property type="entry name" value="CheY-like_superfamily"/>
</dbReference>
<dbReference type="AlphaFoldDB" id="A0A916YJH0"/>
<evidence type="ECO:0000256" key="2">
    <source>
        <dbReference type="PROSITE-ProRule" id="PRU00169"/>
    </source>
</evidence>
<dbReference type="PANTHER" id="PTHR45566">
    <property type="entry name" value="HTH-TYPE TRANSCRIPTIONAL REGULATOR YHJB-RELATED"/>
    <property type="match status" value="1"/>
</dbReference>
<evidence type="ECO:0000313" key="5">
    <source>
        <dbReference type="EMBL" id="GGD48069.1"/>
    </source>
</evidence>
<dbReference type="EMBL" id="BMIO01000007">
    <property type="protein sequence ID" value="GGD48069.1"/>
    <property type="molecule type" value="Genomic_DNA"/>
</dbReference>
<dbReference type="PROSITE" id="PS50043">
    <property type="entry name" value="HTH_LUXR_2"/>
    <property type="match status" value="1"/>
</dbReference>
<protein>
    <recommendedName>
        <fullName evidence="7">Response regulator transcription factor</fullName>
    </recommendedName>
</protein>
<evidence type="ECO:0000256" key="1">
    <source>
        <dbReference type="ARBA" id="ARBA00023125"/>
    </source>
</evidence>
<feature type="domain" description="Response regulatory" evidence="4">
    <location>
        <begin position="4"/>
        <end position="117"/>
    </location>
</feature>
<dbReference type="PANTHER" id="PTHR45566:SF2">
    <property type="entry name" value="NARL SUBFAMILY"/>
    <property type="match status" value="1"/>
</dbReference>
<keyword evidence="1" id="KW-0238">DNA-binding</keyword>
<dbReference type="Gene3D" id="3.40.50.2300">
    <property type="match status" value="1"/>
</dbReference>
<name>A0A916YJH0_9SPHN</name>
<dbReference type="GO" id="GO:0003677">
    <property type="term" value="F:DNA binding"/>
    <property type="evidence" value="ECO:0007669"/>
    <property type="project" value="UniProtKB-KW"/>
</dbReference>
<proteinExistence type="predicted"/>
<dbReference type="RefSeq" id="WP_066763785.1">
    <property type="nucleotide sequence ID" value="NZ_BMIO01000007.1"/>
</dbReference>
<dbReference type="SUPFAM" id="SSF46894">
    <property type="entry name" value="C-terminal effector domain of the bipartite response regulators"/>
    <property type="match status" value="1"/>
</dbReference>